<comment type="caution">
    <text evidence="3">The sequence shown here is derived from an EMBL/GenBank/DDBJ whole genome shotgun (WGS) entry which is preliminary data.</text>
</comment>
<proteinExistence type="predicted"/>
<protein>
    <recommendedName>
        <fullName evidence="2">C2H2-type domain-containing protein</fullName>
    </recommendedName>
</protein>
<keyword evidence="1" id="KW-0863">Zinc-finger</keyword>
<name>A0ABD2MXV1_9CUCU</name>
<dbReference type="AlphaFoldDB" id="A0ABD2MXV1"/>
<evidence type="ECO:0000259" key="2">
    <source>
        <dbReference type="PROSITE" id="PS50157"/>
    </source>
</evidence>
<dbReference type="Proteomes" id="UP001516400">
    <property type="component" value="Unassembled WGS sequence"/>
</dbReference>
<evidence type="ECO:0000313" key="3">
    <source>
        <dbReference type="EMBL" id="KAL3271201.1"/>
    </source>
</evidence>
<keyword evidence="1" id="KW-0862">Zinc</keyword>
<dbReference type="Gene3D" id="3.30.160.60">
    <property type="entry name" value="Classic Zinc Finger"/>
    <property type="match status" value="1"/>
</dbReference>
<dbReference type="SUPFAM" id="SSF57667">
    <property type="entry name" value="beta-beta-alpha zinc fingers"/>
    <property type="match status" value="1"/>
</dbReference>
<dbReference type="SMART" id="SM00355">
    <property type="entry name" value="ZnF_C2H2"/>
    <property type="match status" value="2"/>
</dbReference>
<keyword evidence="1" id="KW-0479">Metal-binding</keyword>
<dbReference type="PROSITE" id="PS50157">
    <property type="entry name" value="ZINC_FINGER_C2H2_2"/>
    <property type="match status" value="1"/>
</dbReference>
<evidence type="ECO:0000313" key="4">
    <source>
        <dbReference type="Proteomes" id="UP001516400"/>
    </source>
</evidence>
<gene>
    <name evidence="3" type="ORF">HHI36_021697</name>
</gene>
<dbReference type="InterPro" id="IPR013087">
    <property type="entry name" value="Znf_C2H2_type"/>
</dbReference>
<evidence type="ECO:0000256" key="1">
    <source>
        <dbReference type="PROSITE-ProRule" id="PRU00042"/>
    </source>
</evidence>
<accession>A0ABD2MXV1</accession>
<dbReference type="EMBL" id="JABFTP020000042">
    <property type="protein sequence ID" value="KAL3271201.1"/>
    <property type="molecule type" value="Genomic_DNA"/>
</dbReference>
<keyword evidence="4" id="KW-1185">Reference proteome</keyword>
<dbReference type="InterPro" id="IPR036236">
    <property type="entry name" value="Znf_C2H2_sf"/>
</dbReference>
<organism evidence="3 4">
    <name type="scientific">Cryptolaemus montrouzieri</name>
    <dbReference type="NCBI Taxonomy" id="559131"/>
    <lineage>
        <taxon>Eukaryota</taxon>
        <taxon>Metazoa</taxon>
        <taxon>Ecdysozoa</taxon>
        <taxon>Arthropoda</taxon>
        <taxon>Hexapoda</taxon>
        <taxon>Insecta</taxon>
        <taxon>Pterygota</taxon>
        <taxon>Neoptera</taxon>
        <taxon>Endopterygota</taxon>
        <taxon>Coleoptera</taxon>
        <taxon>Polyphaga</taxon>
        <taxon>Cucujiformia</taxon>
        <taxon>Coccinelloidea</taxon>
        <taxon>Coccinellidae</taxon>
        <taxon>Scymninae</taxon>
        <taxon>Scymnini</taxon>
        <taxon>Cryptolaemus</taxon>
    </lineage>
</organism>
<sequence>MEFSYMESAETSKLNELEDKSFINQFIEADGKIWERNNFIESHDVSFINQTHNSFKYHLPKIEPGYTEECFSVKKETGSKEFTDGKKKISDQEGFMKYECFEDTQAEKDENRVAIPEIEAELFKEDNKSIVHQLIDGKKWHEERISEDFPKLTKVEKDDSVSEREACETLDNNSQIEFKKNTSNVCGYSSAHNYECSHCDYQTNQKYILKRHVNSVHLGIKNHNCDHCDYKTSDKYYLTVHTKSVHFE</sequence>
<reference evidence="3 4" key="1">
    <citation type="journal article" date="2021" name="BMC Biol.">
        <title>Horizontally acquired antibacterial genes associated with adaptive radiation of ladybird beetles.</title>
        <authorList>
            <person name="Li H.S."/>
            <person name="Tang X.F."/>
            <person name="Huang Y.H."/>
            <person name="Xu Z.Y."/>
            <person name="Chen M.L."/>
            <person name="Du X.Y."/>
            <person name="Qiu B.Y."/>
            <person name="Chen P.T."/>
            <person name="Zhang W."/>
            <person name="Slipinski A."/>
            <person name="Escalona H.E."/>
            <person name="Waterhouse R.M."/>
            <person name="Zwick A."/>
            <person name="Pang H."/>
        </authorList>
    </citation>
    <scope>NUCLEOTIDE SEQUENCE [LARGE SCALE GENOMIC DNA]</scope>
    <source>
        <strain evidence="3">SYSU2018</strain>
    </source>
</reference>
<feature type="domain" description="C2H2-type" evidence="2">
    <location>
        <begin position="194"/>
        <end position="222"/>
    </location>
</feature>
<dbReference type="GO" id="GO:0008270">
    <property type="term" value="F:zinc ion binding"/>
    <property type="evidence" value="ECO:0007669"/>
    <property type="project" value="UniProtKB-KW"/>
</dbReference>